<proteinExistence type="predicted"/>
<gene>
    <name evidence="2" type="ORF">ASEP1449_LOCUS3295</name>
</gene>
<dbReference type="AlphaFoldDB" id="A0A7S2XJK3"/>
<evidence type="ECO:0000256" key="1">
    <source>
        <dbReference type="SAM" id="MobiDB-lite"/>
    </source>
</evidence>
<accession>A0A7S2XJK3</accession>
<name>A0A7S2XJK3_9STRA</name>
<evidence type="ECO:0000313" key="2">
    <source>
        <dbReference type="EMBL" id="CAD9811470.1"/>
    </source>
</evidence>
<feature type="region of interest" description="Disordered" evidence="1">
    <location>
        <begin position="30"/>
        <end position="53"/>
    </location>
</feature>
<sequence length="100" mass="11235">MVHLTVHAQSINLARRYSVKNEADLMQEEFVNRSDKSKVGSPSEDSDSDSSKYSEEFCTSIAEHLMHAHSLPAPCLKYTGIVSKLNKKEKDSAHPTQWLS</sequence>
<organism evidence="2">
    <name type="scientific">Attheya septentrionalis</name>
    <dbReference type="NCBI Taxonomy" id="420275"/>
    <lineage>
        <taxon>Eukaryota</taxon>
        <taxon>Sar</taxon>
        <taxon>Stramenopiles</taxon>
        <taxon>Ochrophyta</taxon>
        <taxon>Bacillariophyta</taxon>
        <taxon>Coscinodiscophyceae</taxon>
        <taxon>Chaetocerotophycidae</taxon>
        <taxon>Chaetocerotales</taxon>
        <taxon>Attheyaceae</taxon>
        <taxon>Attheya</taxon>
    </lineage>
</organism>
<dbReference type="EMBL" id="HBHQ01004949">
    <property type="protein sequence ID" value="CAD9811470.1"/>
    <property type="molecule type" value="Transcribed_RNA"/>
</dbReference>
<protein>
    <submittedName>
        <fullName evidence="2">Uncharacterized protein</fullName>
    </submittedName>
</protein>
<reference evidence="2" key="1">
    <citation type="submission" date="2021-01" db="EMBL/GenBank/DDBJ databases">
        <authorList>
            <person name="Corre E."/>
            <person name="Pelletier E."/>
            <person name="Niang G."/>
            <person name="Scheremetjew M."/>
            <person name="Finn R."/>
            <person name="Kale V."/>
            <person name="Holt S."/>
            <person name="Cochrane G."/>
            <person name="Meng A."/>
            <person name="Brown T."/>
            <person name="Cohen L."/>
        </authorList>
    </citation>
    <scope>NUCLEOTIDE SEQUENCE</scope>
    <source>
        <strain evidence="2">CCMP2084</strain>
    </source>
</reference>